<proteinExistence type="predicted"/>
<protein>
    <submittedName>
        <fullName evidence="1">Uncharacterized protein</fullName>
    </submittedName>
</protein>
<gene>
    <name evidence="1" type="ORF">MRB53_022801</name>
</gene>
<evidence type="ECO:0000313" key="1">
    <source>
        <dbReference type="EMBL" id="KAJ8629478.1"/>
    </source>
</evidence>
<organism evidence="1 2">
    <name type="scientific">Persea americana</name>
    <name type="common">Avocado</name>
    <dbReference type="NCBI Taxonomy" id="3435"/>
    <lineage>
        <taxon>Eukaryota</taxon>
        <taxon>Viridiplantae</taxon>
        <taxon>Streptophyta</taxon>
        <taxon>Embryophyta</taxon>
        <taxon>Tracheophyta</taxon>
        <taxon>Spermatophyta</taxon>
        <taxon>Magnoliopsida</taxon>
        <taxon>Magnoliidae</taxon>
        <taxon>Laurales</taxon>
        <taxon>Lauraceae</taxon>
        <taxon>Persea</taxon>
    </lineage>
</organism>
<accession>A0ACC2L8K3</accession>
<dbReference type="Proteomes" id="UP001234297">
    <property type="component" value="Chromosome 7"/>
</dbReference>
<sequence length="124" mass="13412">MPLTTGRALGSHHSSGWSLEPLLNLMGIFTLSIVMLAMVLLVMYSPLPLSVFTHSPAAASHTCKSSTSIFDIPPDISLPIPTPEHVGVVPDTLLMVMFKLGRARLIPYLFHPLFTATKSSPLSM</sequence>
<keyword evidence="2" id="KW-1185">Reference proteome</keyword>
<comment type="caution">
    <text evidence="1">The sequence shown here is derived from an EMBL/GenBank/DDBJ whole genome shotgun (WGS) entry which is preliminary data.</text>
</comment>
<dbReference type="EMBL" id="CM056815">
    <property type="protein sequence ID" value="KAJ8629478.1"/>
    <property type="molecule type" value="Genomic_DNA"/>
</dbReference>
<reference evidence="1 2" key="1">
    <citation type="journal article" date="2022" name="Hortic Res">
        <title>A haplotype resolved chromosomal level avocado genome allows analysis of novel avocado genes.</title>
        <authorList>
            <person name="Nath O."/>
            <person name="Fletcher S.J."/>
            <person name="Hayward A."/>
            <person name="Shaw L.M."/>
            <person name="Masouleh A.K."/>
            <person name="Furtado A."/>
            <person name="Henry R.J."/>
            <person name="Mitter N."/>
        </authorList>
    </citation>
    <scope>NUCLEOTIDE SEQUENCE [LARGE SCALE GENOMIC DNA]</scope>
    <source>
        <strain evidence="2">cv. Hass</strain>
    </source>
</reference>
<evidence type="ECO:0000313" key="2">
    <source>
        <dbReference type="Proteomes" id="UP001234297"/>
    </source>
</evidence>
<name>A0ACC2L8K3_PERAE</name>